<dbReference type="EC" id="3.5.1.25" evidence="10"/>
<evidence type="ECO:0000313" key="10">
    <source>
        <dbReference type="EMBL" id="MBB6055956.1"/>
    </source>
</evidence>
<dbReference type="EMBL" id="JACHGR010000006">
    <property type="protein sequence ID" value="MBB6055956.1"/>
    <property type="molecule type" value="Genomic_DNA"/>
</dbReference>
<keyword evidence="2 8" id="KW-0479">Metal-binding</keyword>
<dbReference type="InterPro" id="IPR006680">
    <property type="entry name" value="Amidohydro-rel"/>
</dbReference>
<name>A0A841GGZ8_9GAMM</name>
<feature type="binding site" evidence="7">
    <location>
        <position position="225"/>
    </location>
    <ligand>
        <name>substrate</name>
    </ligand>
</feature>
<feature type="binding site" evidence="7">
    <location>
        <position position="139"/>
    </location>
    <ligand>
        <name>substrate</name>
    </ligand>
</feature>
<proteinExistence type="inferred from homology"/>
<dbReference type="PIRSF" id="PIRSF038994">
    <property type="entry name" value="NagA"/>
    <property type="match status" value="1"/>
</dbReference>
<dbReference type="Pfam" id="PF01979">
    <property type="entry name" value="Amidohydro_1"/>
    <property type="match status" value="1"/>
</dbReference>
<protein>
    <submittedName>
        <fullName evidence="10">N-acetylglucosamine-6-phosphate deacetylase</fullName>
        <ecNumber evidence="10">3.5.1.25</ecNumber>
    </submittedName>
</protein>
<dbReference type="GO" id="GO:0008448">
    <property type="term" value="F:N-acetylglucosamine-6-phosphate deacetylase activity"/>
    <property type="evidence" value="ECO:0007669"/>
    <property type="project" value="UniProtKB-EC"/>
</dbReference>
<sequence>MYALCNSVLLTGYQRLTETAVVVADGKVVALLPQAELPADLPQQDMQGDILCPGFIDLQLNGCGGVMFNDTPDVATLAHMQRTNLRSGTTSFLPTLISDSDETIEQALAATKAFMQAHPDQVLGMHLEGPYTNPKRRGIHPEEQLRQPSDDMIAYLCQQAVWLKKVTLAPELNLARHIRQLADAGITVSIGHSAATYEQAMAGFDAGIRFATHLYNAMTATENGRTPGIVGAIYDRHDVYAGVVADGFHVHWANVRLAHKVMGERLCLVTDATAAAMPPEGFEKFDFCGAEVFLRNGRCEDANGTLGGSALTMIEGVQLLVEQAGLPLDEAVRMATLYPARAIGADDKLGAIQPGLIANLTRFDKNYQITGTMVCGNWTKDVI</sequence>
<keyword evidence="11" id="KW-1185">Reference proteome</keyword>
<evidence type="ECO:0000256" key="5">
    <source>
        <dbReference type="PIRNR" id="PIRNR038994"/>
    </source>
</evidence>
<dbReference type="FunFam" id="3.20.20.140:FF:000004">
    <property type="entry name" value="N-acetylglucosamine-6-phosphate deacetylase"/>
    <property type="match status" value="1"/>
</dbReference>
<feature type="binding site" evidence="7">
    <location>
        <begin position="216"/>
        <end position="217"/>
    </location>
    <ligand>
        <name>substrate</name>
    </ligand>
</feature>
<feature type="binding site" evidence="8">
    <location>
        <position position="192"/>
    </location>
    <ligand>
        <name>Zn(2+)</name>
        <dbReference type="ChEBI" id="CHEBI:29105"/>
    </ligand>
</feature>
<keyword evidence="3 5" id="KW-0378">Hydrolase</keyword>
<evidence type="ECO:0000256" key="6">
    <source>
        <dbReference type="PIRSR" id="PIRSR038994-1"/>
    </source>
</evidence>
<accession>A0A841GGZ8</accession>
<evidence type="ECO:0000256" key="1">
    <source>
        <dbReference type="ARBA" id="ARBA00010716"/>
    </source>
</evidence>
<dbReference type="Gene3D" id="3.20.20.140">
    <property type="entry name" value="Metal-dependent hydrolases"/>
    <property type="match status" value="1"/>
</dbReference>
<dbReference type="AlphaFoldDB" id="A0A841GGZ8"/>
<dbReference type="PANTHER" id="PTHR11113">
    <property type="entry name" value="N-ACETYLGLUCOSAMINE-6-PHOSPHATE DEACETYLASE"/>
    <property type="match status" value="1"/>
</dbReference>
<evidence type="ECO:0000256" key="2">
    <source>
        <dbReference type="ARBA" id="ARBA00022723"/>
    </source>
</evidence>
<dbReference type="PANTHER" id="PTHR11113:SF14">
    <property type="entry name" value="N-ACETYLGLUCOSAMINE-6-PHOSPHATE DEACETYLASE"/>
    <property type="match status" value="1"/>
</dbReference>
<dbReference type="InterPro" id="IPR003764">
    <property type="entry name" value="GlcNAc_6-P_deAcase"/>
</dbReference>
<feature type="binding site" evidence="7">
    <location>
        <begin position="306"/>
        <end position="308"/>
    </location>
    <ligand>
        <name>substrate</name>
    </ligand>
</feature>
<dbReference type="SUPFAM" id="SSF51338">
    <property type="entry name" value="Composite domain of metallo-dependent hydrolases"/>
    <property type="match status" value="1"/>
</dbReference>
<feature type="binding site" evidence="8">
    <location>
        <position position="128"/>
    </location>
    <ligand>
        <name>Zn(2+)</name>
        <dbReference type="ChEBI" id="CHEBI:29105"/>
    </ligand>
</feature>
<dbReference type="Proteomes" id="UP000585721">
    <property type="component" value="Unassembled WGS sequence"/>
</dbReference>
<evidence type="ECO:0000259" key="9">
    <source>
        <dbReference type="Pfam" id="PF01979"/>
    </source>
</evidence>
<dbReference type="RefSeq" id="WP_188026703.1">
    <property type="nucleotide sequence ID" value="NZ_JACHGR010000006.1"/>
</dbReference>
<feature type="binding site" evidence="8">
    <location>
        <position position="213"/>
    </location>
    <ligand>
        <name>Zn(2+)</name>
        <dbReference type="ChEBI" id="CHEBI:29105"/>
    </ligand>
</feature>
<feature type="domain" description="Amidohydrolase-related" evidence="9">
    <location>
        <begin position="50"/>
        <end position="378"/>
    </location>
</feature>
<dbReference type="NCBIfam" id="NF008371">
    <property type="entry name" value="PRK11170.1"/>
    <property type="match status" value="1"/>
</dbReference>
<evidence type="ECO:0000256" key="7">
    <source>
        <dbReference type="PIRSR" id="PIRSR038994-2"/>
    </source>
</evidence>
<reference evidence="10 11" key="1">
    <citation type="submission" date="2020-08" db="EMBL/GenBank/DDBJ databases">
        <title>Genomic Encyclopedia of Type Strains, Phase IV (KMG-IV): sequencing the most valuable type-strain genomes for metagenomic binning, comparative biology and taxonomic classification.</title>
        <authorList>
            <person name="Goeker M."/>
        </authorList>
    </citation>
    <scope>NUCLEOTIDE SEQUENCE [LARGE SCALE GENOMIC DNA]</scope>
    <source>
        <strain evidence="10 11">DSM 22975</strain>
    </source>
</reference>
<dbReference type="CDD" id="cd00854">
    <property type="entry name" value="NagA"/>
    <property type="match status" value="1"/>
</dbReference>
<dbReference type="GO" id="GO:0046872">
    <property type="term" value="F:metal ion binding"/>
    <property type="evidence" value="ECO:0007669"/>
    <property type="project" value="UniProtKB-KW"/>
</dbReference>
<organism evidence="10 11">
    <name type="scientific">Tolumonas osonensis</name>
    <dbReference type="NCBI Taxonomy" id="675874"/>
    <lineage>
        <taxon>Bacteria</taxon>
        <taxon>Pseudomonadati</taxon>
        <taxon>Pseudomonadota</taxon>
        <taxon>Gammaproteobacteria</taxon>
        <taxon>Aeromonadales</taxon>
        <taxon>Aeromonadaceae</taxon>
        <taxon>Tolumonas</taxon>
    </lineage>
</organism>
<comment type="cofactor">
    <cofactor evidence="8">
        <name>a divalent metal cation</name>
        <dbReference type="ChEBI" id="CHEBI:60240"/>
    </cofactor>
    <text evidence="8">Binds 1 divalent metal cation per subunit.</text>
</comment>
<keyword evidence="4 5" id="KW-0119">Carbohydrate metabolism</keyword>
<dbReference type="InterPro" id="IPR032466">
    <property type="entry name" value="Metal_Hydrolase"/>
</dbReference>
<feature type="active site" description="Proton donor/acceptor" evidence="6">
    <location>
        <position position="271"/>
    </location>
</feature>
<comment type="similarity">
    <text evidence="1 5">Belongs to the metallo-dependent hydrolases superfamily. NagA family.</text>
</comment>
<gene>
    <name evidence="10" type="ORF">HNR75_001886</name>
</gene>
<comment type="caution">
    <text evidence="10">The sequence shown here is derived from an EMBL/GenBank/DDBJ whole genome shotgun (WGS) entry which is preliminary data.</text>
</comment>
<evidence type="ECO:0000256" key="4">
    <source>
        <dbReference type="ARBA" id="ARBA00023277"/>
    </source>
</evidence>
<feature type="binding site" evidence="7">
    <location>
        <position position="249"/>
    </location>
    <ligand>
        <name>substrate</name>
    </ligand>
</feature>
<evidence type="ECO:0000256" key="3">
    <source>
        <dbReference type="ARBA" id="ARBA00022801"/>
    </source>
</evidence>
<dbReference type="NCBIfam" id="TIGR00221">
    <property type="entry name" value="nagA"/>
    <property type="match status" value="1"/>
</dbReference>
<dbReference type="GO" id="GO:0006046">
    <property type="term" value="P:N-acetylglucosamine catabolic process"/>
    <property type="evidence" value="ECO:0007669"/>
    <property type="project" value="TreeGrafter"/>
</dbReference>
<dbReference type="Gene3D" id="2.30.40.10">
    <property type="entry name" value="Urease, subunit C, domain 1"/>
    <property type="match status" value="1"/>
</dbReference>
<evidence type="ECO:0000256" key="8">
    <source>
        <dbReference type="PIRSR" id="PIRSR038994-3"/>
    </source>
</evidence>
<evidence type="ECO:0000313" key="11">
    <source>
        <dbReference type="Proteomes" id="UP000585721"/>
    </source>
</evidence>
<dbReference type="SUPFAM" id="SSF51556">
    <property type="entry name" value="Metallo-dependent hydrolases"/>
    <property type="match status" value="1"/>
</dbReference>
<dbReference type="InterPro" id="IPR011059">
    <property type="entry name" value="Metal-dep_hydrolase_composite"/>
</dbReference>